<dbReference type="InterPro" id="IPR029016">
    <property type="entry name" value="GAF-like_dom_sf"/>
</dbReference>
<proteinExistence type="predicted"/>
<dbReference type="RefSeq" id="WP_146962888.1">
    <property type="nucleotide sequence ID" value="NZ_CP042467.1"/>
</dbReference>
<feature type="domain" description="GAF" evidence="2">
    <location>
        <begin position="248"/>
        <end position="397"/>
    </location>
</feature>
<dbReference type="Proteomes" id="UP000321595">
    <property type="component" value="Chromosome"/>
</dbReference>
<organism evidence="3 4">
    <name type="scientific">Microvenator marinus</name>
    <dbReference type="NCBI Taxonomy" id="2600177"/>
    <lineage>
        <taxon>Bacteria</taxon>
        <taxon>Deltaproteobacteria</taxon>
        <taxon>Bradymonadales</taxon>
        <taxon>Microvenatoraceae</taxon>
        <taxon>Microvenator</taxon>
    </lineage>
</organism>
<dbReference type="Gene3D" id="3.30.450.40">
    <property type="match status" value="1"/>
</dbReference>
<feature type="region of interest" description="Disordered" evidence="1">
    <location>
        <begin position="197"/>
        <end position="220"/>
    </location>
</feature>
<accession>A0A5B8XVP6</accession>
<dbReference type="SMART" id="SM00065">
    <property type="entry name" value="GAF"/>
    <property type="match status" value="1"/>
</dbReference>
<gene>
    <name evidence="3" type="ORF">FRD01_20925</name>
</gene>
<dbReference type="SUPFAM" id="SSF55781">
    <property type="entry name" value="GAF domain-like"/>
    <property type="match status" value="1"/>
</dbReference>
<reference evidence="3 4" key="1">
    <citation type="submission" date="2019-08" db="EMBL/GenBank/DDBJ databases">
        <authorList>
            <person name="Liang Q."/>
        </authorList>
    </citation>
    <scope>NUCLEOTIDE SEQUENCE [LARGE SCALE GENOMIC DNA]</scope>
    <source>
        <strain evidence="3 4">V1718</strain>
    </source>
</reference>
<evidence type="ECO:0000313" key="3">
    <source>
        <dbReference type="EMBL" id="QED29655.1"/>
    </source>
</evidence>
<dbReference type="EMBL" id="CP042467">
    <property type="protein sequence ID" value="QED29655.1"/>
    <property type="molecule type" value="Genomic_DNA"/>
</dbReference>
<evidence type="ECO:0000313" key="4">
    <source>
        <dbReference type="Proteomes" id="UP000321595"/>
    </source>
</evidence>
<dbReference type="OrthoDB" id="343514at2"/>
<dbReference type="AlphaFoldDB" id="A0A5B8XVP6"/>
<evidence type="ECO:0000259" key="2">
    <source>
        <dbReference type="SMART" id="SM00065"/>
    </source>
</evidence>
<protein>
    <submittedName>
        <fullName evidence="3">GAF domain-containing protein</fullName>
    </submittedName>
</protein>
<keyword evidence="4" id="KW-1185">Reference proteome</keyword>
<dbReference type="InterPro" id="IPR003018">
    <property type="entry name" value="GAF"/>
</dbReference>
<dbReference type="Pfam" id="PF13185">
    <property type="entry name" value="GAF_2"/>
    <property type="match status" value="1"/>
</dbReference>
<sequence>MIYEVFIPSIDADGYDVTLTVEADNWMSALKTGLAKTGEAEDLIRNVMCDIKQDNSIHVTDASTRRVFVLKEVDPDAPPQEEPEQAATQRIDISNAPKAPVTPAQPAQTFDRVPTDLSHQIARDGSGERKTEPVESPLAQTPEPKVVVEEPKVVVEEPKVVVEEPQPQLGAEISETHDAAAEARMRIGSSTMQALQREQPQAKVLEERRSPTGERPAVKLQPRTDRVSDNILEEVFLETNRIHDGDMTMEEVVNFIMDLALDKVGAEAGSIMFADVNGKELYFATARGPKAADVMSFRVPMGKGIAGFCTREGVSLAISDAPNDPRFYRQVSEALGYPTKSLCCAPIQHEGRVFGAIELLNSEDNHFDSTELNVLTYVGKQLARYVNDLIMAAEKLE</sequence>
<evidence type="ECO:0000256" key="1">
    <source>
        <dbReference type="SAM" id="MobiDB-lite"/>
    </source>
</evidence>
<dbReference type="KEGG" id="bbae:FRD01_20925"/>
<feature type="region of interest" description="Disordered" evidence="1">
    <location>
        <begin position="94"/>
        <end position="144"/>
    </location>
</feature>
<feature type="compositionally biased region" description="Basic and acidic residues" evidence="1">
    <location>
        <begin position="121"/>
        <end position="133"/>
    </location>
</feature>
<name>A0A5B8XVP6_9DELT</name>